<dbReference type="OrthoDB" id="2627814at2"/>
<dbReference type="AlphaFoldDB" id="A0A4Y6V3R0"/>
<name>A0A4Y6V3R0_SACBS</name>
<dbReference type="EMBL" id="CP041217">
    <property type="protein sequence ID" value="QDH23320.1"/>
    <property type="molecule type" value="Genomic_DNA"/>
</dbReference>
<dbReference type="Proteomes" id="UP000316968">
    <property type="component" value="Chromosome"/>
</dbReference>
<gene>
    <name evidence="1" type="ORF">FFV09_22100</name>
</gene>
<evidence type="ECO:0000313" key="2">
    <source>
        <dbReference type="Proteomes" id="UP000316968"/>
    </source>
</evidence>
<keyword evidence="2" id="KW-1185">Reference proteome</keyword>
<evidence type="ECO:0000313" key="1">
    <source>
        <dbReference type="EMBL" id="QDH23320.1"/>
    </source>
</evidence>
<organism evidence="1 2">
    <name type="scientific">Saccharibacillus brassicae</name>
    <dbReference type="NCBI Taxonomy" id="2583377"/>
    <lineage>
        <taxon>Bacteria</taxon>
        <taxon>Bacillati</taxon>
        <taxon>Bacillota</taxon>
        <taxon>Bacilli</taxon>
        <taxon>Bacillales</taxon>
        <taxon>Paenibacillaceae</taxon>
        <taxon>Saccharibacillus</taxon>
    </lineage>
</organism>
<protein>
    <submittedName>
        <fullName evidence="1">Uncharacterized protein</fullName>
    </submittedName>
</protein>
<dbReference type="RefSeq" id="WP_141449857.1">
    <property type="nucleotide sequence ID" value="NZ_CP041217.1"/>
</dbReference>
<proteinExistence type="predicted"/>
<accession>A0A4Y6V3R0</accession>
<sequence length="60" mass="6934">MTTATQQMTRNYLTLCYNCQDAHLCDTEEQCLACWTEQGLLNEQETEPAETHALLNLYYA</sequence>
<reference evidence="1 2" key="1">
    <citation type="submission" date="2019-06" db="EMBL/GenBank/DDBJ databases">
        <title>Saccharibacillus brassicae sp. nov., an endophytic bacterium isolated from Chinese cabbage seeds (Brassica pekinensis).</title>
        <authorList>
            <person name="Jiang L."/>
            <person name="Lee J."/>
            <person name="Kim S.W."/>
        </authorList>
    </citation>
    <scope>NUCLEOTIDE SEQUENCE [LARGE SCALE GENOMIC DNA]</scope>
    <source>
        <strain evidence="2">KCTC 43072 / ATSA2</strain>
    </source>
</reference>
<dbReference type="KEGG" id="saca:FFV09_22100"/>